<proteinExistence type="inferred from homology"/>
<dbReference type="Gramene" id="rna-AYBTSS11_LOCUS28711">
    <property type="protein sequence ID" value="CAJ1976573.1"/>
    <property type="gene ID" value="gene-AYBTSS11_LOCUS28711"/>
</dbReference>
<dbReference type="SUPFAM" id="SSF47616">
    <property type="entry name" value="GST C-terminal domain-like"/>
    <property type="match status" value="1"/>
</dbReference>
<comment type="subcellular location">
    <subcellularLocation>
        <location evidence="4">Cytoplasm</location>
        <location evidence="4">Cytosol</location>
    </subcellularLocation>
</comment>
<dbReference type="InterPro" id="IPR004045">
    <property type="entry name" value="Glutathione_S-Trfase_N"/>
</dbReference>
<dbReference type="GO" id="GO:0004364">
    <property type="term" value="F:glutathione transferase activity"/>
    <property type="evidence" value="ECO:0007669"/>
    <property type="project" value="UniProtKB-UniRule"/>
</dbReference>
<dbReference type="PANTHER" id="PTHR11260:SF679">
    <property type="entry name" value="GLUTATHIONE TRANSFERASE"/>
    <property type="match status" value="1"/>
</dbReference>
<comment type="similarity">
    <text evidence="2">Belongs to the GST superfamily. Tau family.</text>
</comment>
<dbReference type="CDD" id="cd03058">
    <property type="entry name" value="GST_N_Tau"/>
    <property type="match status" value="1"/>
</dbReference>
<evidence type="ECO:0000313" key="8">
    <source>
        <dbReference type="Proteomes" id="UP001189624"/>
    </source>
</evidence>
<feature type="domain" description="GST C-terminal" evidence="6">
    <location>
        <begin position="86"/>
        <end position="211"/>
    </location>
</feature>
<dbReference type="EC" id="2.5.1.18" evidence="4"/>
<reference evidence="7" key="1">
    <citation type="submission" date="2023-10" db="EMBL/GenBank/DDBJ databases">
        <authorList>
            <person name="Domelevo Entfellner J.-B."/>
        </authorList>
    </citation>
    <scope>NUCLEOTIDE SEQUENCE</scope>
</reference>
<dbReference type="CDD" id="cd03185">
    <property type="entry name" value="GST_C_Tau"/>
    <property type="match status" value="1"/>
</dbReference>
<dbReference type="InterPro" id="IPR036249">
    <property type="entry name" value="Thioredoxin-like_sf"/>
</dbReference>
<evidence type="ECO:0000256" key="2">
    <source>
        <dbReference type="ARBA" id="ARBA00025743"/>
    </source>
</evidence>
<dbReference type="PROSITE" id="PS50405">
    <property type="entry name" value="GST_CTER"/>
    <property type="match status" value="1"/>
</dbReference>
<keyword evidence="1 4" id="KW-0808">Transferase</keyword>
<evidence type="ECO:0000313" key="7">
    <source>
        <dbReference type="EMBL" id="CAJ1976573.1"/>
    </source>
</evidence>
<organism evidence="7 8">
    <name type="scientific">Sphenostylis stenocarpa</name>
    <dbReference type="NCBI Taxonomy" id="92480"/>
    <lineage>
        <taxon>Eukaryota</taxon>
        <taxon>Viridiplantae</taxon>
        <taxon>Streptophyta</taxon>
        <taxon>Embryophyta</taxon>
        <taxon>Tracheophyta</taxon>
        <taxon>Spermatophyta</taxon>
        <taxon>Magnoliopsida</taxon>
        <taxon>eudicotyledons</taxon>
        <taxon>Gunneridae</taxon>
        <taxon>Pentapetalae</taxon>
        <taxon>rosids</taxon>
        <taxon>fabids</taxon>
        <taxon>Fabales</taxon>
        <taxon>Fabaceae</taxon>
        <taxon>Papilionoideae</taxon>
        <taxon>50 kb inversion clade</taxon>
        <taxon>NPAAA clade</taxon>
        <taxon>indigoferoid/millettioid clade</taxon>
        <taxon>Phaseoleae</taxon>
        <taxon>Sphenostylis</taxon>
    </lineage>
</organism>
<evidence type="ECO:0000259" key="5">
    <source>
        <dbReference type="PROSITE" id="PS50404"/>
    </source>
</evidence>
<dbReference type="PANTHER" id="PTHR11260">
    <property type="entry name" value="GLUTATHIONE S-TRANSFERASE, GST, SUPERFAMILY, GST DOMAIN CONTAINING"/>
    <property type="match status" value="1"/>
</dbReference>
<evidence type="ECO:0000259" key="6">
    <source>
        <dbReference type="PROSITE" id="PS50405"/>
    </source>
</evidence>
<dbReference type="AlphaFoldDB" id="A0AA86W1L5"/>
<evidence type="ECO:0000256" key="3">
    <source>
        <dbReference type="ARBA" id="ARBA00047960"/>
    </source>
</evidence>
<dbReference type="Proteomes" id="UP001189624">
    <property type="component" value="Chromosome 10"/>
</dbReference>
<evidence type="ECO:0000256" key="4">
    <source>
        <dbReference type="RuleBase" id="RU369102"/>
    </source>
</evidence>
<dbReference type="Gene3D" id="3.40.30.10">
    <property type="entry name" value="Glutaredoxin"/>
    <property type="match status" value="1"/>
</dbReference>
<dbReference type="SFLD" id="SFLDG00358">
    <property type="entry name" value="Main_(cytGST)"/>
    <property type="match status" value="1"/>
</dbReference>
<comment type="function">
    <text evidence="4">Is involved in the conjugation of reduced glutathione to a wide number of exogenous and endogenous hydrophobic electrophiles.</text>
</comment>
<feature type="domain" description="GST N-terminal" evidence="5">
    <location>
        <begin position="2"/>
        <end position="81"/>
    </location>
</feature>
<gene>
    <name evidence="7" type="ORF">AYBTSS11_LOCUS28711</name>
</gene>
<dbReference type="SFLD" id="SFLDG01152">
    <property type="entry name" value="Main.3:_Omega-_and_Tau-like"/>
    <property type="match status" value="1"/>
</dbReference>
<dbReference type="InterPro" id="IPR040079">
    <property type="entry name" value="Glutathione_S-Trfase"/>
</dbReference>
<dbReference type="FunFam" id="3.40.30.10:FF:000044">
    <property type="entry name" value="Glutathione S-transferase GSTU6"/>
    <property type="match status" value="1"/>
</dbReference>
<dbReference type="GO" id="GO:0005829">
    <property type="term" value="C:cytosol"/>
    <property type="evidence" value="ECO:0007669"/>
    <property type="project" value="UniProtKB-SubCell"/>
</dbReference>
<dbReference type="InterPro" id="IPR045073">
    <property type="entry name" value="Omega/Tau-like"/>
</dbReference>
<sequence length="223" mass="26128">MGDVKLHGFWYSPFALRVKWALELKGIPYENIEEDRYNKSPELLEYNPVFKKVPVLVHAGKPICESMLIIEYIDELWPQNPLLPLHPYHKALARFWVNYSDENLSSGVRALFRSKDVEERKKNIEKLWEHFRVVEDHCFGKEEKLLGGDTINVVELAFGSIIKYVTVLEDMFEVEVLEAQKFPRLYSWFNNFKTEPIIAPNLPDQEKMLAFLKSLRARLLASS</sequence>
<dbReference type="EMBL" id="OY731407">
    <property type="protein sequence ID" value="CAJ1976573.1"/>
    <property type="molecule type" value="Genomic_DNA"/>
</dbReference>
<dbReference type="InterPro" id="IPR010987">
    <property type="entry name" value="Glutathione-S-Trfase_C-like"/>
</dbReference>
<accession>A0AA86W1L5</accession>
<keyword evidence="4" id="KW-0963">Cytoplasm</keyword>
<dbReference type="InterPro" id="IPR036282">
    <property type="entry name" value="Glutathione-S-Trfase_C_sf"/>
</dbReference>
<dbReference type="InterPro" id="IPR045074">
    <property type="entry name" value="GST_C_Tau"/>
</dbReference>
<dbReference type="SFLD" id="SFLDS00019">
    <property type="entry name" value="Glutathione_Transferase_(cytos"/>
    <property type="match status" value="1"/>
</dbReference>
<dbReference type="GO" id="GO:0006749">
    <property type="term" value="P:glutathione metabolic process"/>
    <property type="evidence" value="ECO:0007669"/>
    <property type="project" value="InterPro"/>
</dbReference>
<dbReference type="Gene3D" id="1.20.1050.10">
    <property type="match status" value="1"/>
</dbReference>
<keyword evidence="8" id="KW-1185">Reference proteome</keyword>
<dbReference type="Pfam" id="PF02798">
    <property type="entry name" value="GST_N"/>
    <property type="match status" value="1"/>
</dbReference>
<comment type="catalytic activity">
    <reaction evidence="3 4">
        <text>RX + glutathione = an S-substituted glutathione + a halide anion + H(+)</text>
        <dbReference type="Rhea" id="RHEA:16437"/>
        <dbReference type="ChEBI" id="CHEBI:15378"/>
        <dbReference type="ChEBI" id="CHEBI:16042"/>
        <dbReference type="ChEBI" id="CHEBI:17792"/>
        <dbReference type="ChEBI" id="CHEBI:57925"/>
        <dbReference type="ChEBI" id="CHEBI:90779"/>
        <dbReference type="EC" id="2.5.1.18"/>
    </reaction>
</comment>
<dbReference type="SUPFAM" id="SSF52833">
    <property type="entry name" value="Thioredoxin-like"/>
    <property type="match status" value="1"/>
</dbReference>
<evidence type="ECO:0000256" key="1">
    <source>
        <dbReference type="ARBA" id="ARBA00022679"/>
    </source>
</evidence>
<name>A0AA86W1L5_9FABA</name>
<dbReference type="PROSITE" id="PS50404">
    <property type="entry name" value="GST_NTER"/>
    <property type="match status" value="1"/>
</dbReference>
<protein>
    <recommendedName>
        <fullName evidence="4">Glutathione S-transferase</fullName>
        <ecNumber evidence="4">2.5.1.18</ecNumber>
    </recommendedName>
</protein>